<dbReference type="EMBL" id="LSYV01000029">
    <property type="protein sequence ID" value="KXZ48404.1"/>
    <property type="molecule type" value="Genomic_DNA"/>
</dbReference>
<gene>
    <name evidence="1" type="ORF">GPECTOR_28g811</name>
</gene>
<keyword evidence="2" id="KW-1185">Reference proteome</keyword>
<name>A0A150GF00_GONPE</name>
<proteinExistence type="predicted"/>
<accession>A0A150GF00</accession>
<dbReference type="OrthoDB" id="542329at2759"/>
<dbReference type="AlphaFoldDB" id="A0A150GF00"/>
<evidence type="ECO:0008006" key="3">
    <source>
        <dbReference type="Google" id="ProtNLM"/>
    </source>
</evidence>
<organism evidence="1 2">
    <name type="scientific">Gonium pectorale</name>
    <name type="common">Green alga</name>
    <dbReference type="NCBI Taxonomy" id="33097"/>
    <lineage>
        <taxon>Eukaryota</taxon>
        <taxon>Viridiplantae</taxon>
        <taxon>Chlorophyta</taxon>
        <taxon>core chlorophytes</taxon>
        <taxon>Chlorophyceae</taxon>
        <taxon>CS clade</taxon>
        <taxon>Chlamydomonadales</taxon>
        <taxon>Volvocaceae</taxon>
        <taxon>Gonium</taxon>
    </lineage>
</organism>
<evidence type="ECO:0000313" key="1">
    <source>
        <dbReference type="EMBL" id="KXZ48404.1"/>
    </source>
</evidence>
<sequence>MCVEAGISTHSTPHSLRIGGNSGAAANGVPADVRWPHGRWLSPSMVDLCTWRAPDAGINLTRRMAEC</sequence>
<reference evidence="2" key="1">
    <citation type="journal article" date="2016" name="Nat. Commun.">
        <title>The Gonium pectorale genome demonstrates co-option of cell cycle regulation during the evolution of multicellularity.</title>
        <authorList>
            <person name="Hanschen E.R."/>
            <person name="Marriage T.N."/>
            <person name="Ferris P.J."/>
            <person name="Hamaji T."/>
            <person name="Toyoda A."/>
            <person name="Fujiyama A."/>
            <person name="Neme R."/>
            <person name="Noguchi H."/>
            <person name="Minakuchi Y."/>
            <person name="Suzuki M."/>
            <person name="Kawai-Toyooka H."/>
            <person name="Smith D.R."/>
            <person name="Sparks H."/>
            <person name="Anderson J."/>
            <person name="Bakaric R."/>
            <person name="Luria V."/>
            <person name="Karger A."/>
            <person name="Kirschner M.W."/>
            <person name="Durand P.M."/>
            <person name="Michod R.E."/>
            <person name="Nozaki H."/>
            <person name="Olson B.J."/>
        </authorList>
    </citation>
    <scope>NUCLEOTIDE SEQUENCE [LARGE SCALE GENOMIC DNA]</scope>
    <source>
        <strain evidence="2">NIES-2863</strain>
    </source>
</reference>
<protein>
    <recommendedName>
        <fullName evidence="3">Tyr recombinase domain-containing protein</fullName>
    </recommendedName>
</protein>
<comment type="caution">
    <text evidence="1">The sequence shown here is derived from an EMBL/GenBank/DDBJ whole genome shotgun (WGS) entry which is preliminary data.</text>
</comment>
<dbReference type="Proteomes" id="UP000075714">
    <property type="component" value="Unassembled WGS sequence"/>
</dbReference>
<evidence type="ECO:0000313" key="2">
    <source>
        <dbReference type="Proteomes" id="UP000075714"/>
    </source>
</evidence>